<dbReference type="Proteomes" id="UP000239724">
    <property type="component" value="Unassembled WGS sequence"/>
</dbReference>
<feature type="transmembrane region" description="Helical" evidence="5">
    <location>
        <begin position="299"/>
        <end position="318"/>
    </location>
</feature>
<evidence type="ECO:0000256" key="1">
    <source>
        <dbReference type="ARBA" id="ARBA00022692"/>
    </source>
</evidence>
<dbReference type="InterPro" id="IPR020846">
    <property type="entry name" value="MFS_dom"/>
</dbReference>
<sequence>MGRSVLAWASPGAPVALAGGSSLRVIGRCPTQATAPGNRGRGSTGEDGWMQRDPAASIEGPPSWRAALLTLAILSVSFGSPLLVIVGLRDMQAALHTDRSVLSLASALVWIGNGVGGIPMGWVADRIGIRLTVLLGALCMAGGLALSSVGSIWALLAGHGLFIGLLGNGAMYAPLIVYVSRWFDRRRGTAIALISSGQYVAGIIWPTLFGLAIARYGWQATMLGYGAVVLATVLPILALLHPSPGSKPAETGQTDRPESHRVAGLPPNLVMGLICLASFCCCVPMALPSSHLVAFCGDIGIKSGAAMMSVLTACAFVSRQFWGAFADRFGGLRTVMAGSTLQMLTIAAFMTTRNEAALFAIAGAYGLGFSGIIPAYSVAIRDLFPSHEAAWRLPTVLFTAMSGMAFGSWFAGRIVDVFASYRPAFAAGILFNLMNLAVIVFLVSRTVLRRDAWLASVAR</sequence>
<organism evidence="7 8">
    <name type="scientific">Rhodopila globiformis</name>
    <name type="common">Rhodopseudomonas globiformis</name>
    <dbReference type="NCBI Taxonomy" id="1071"/>
    <lineage>
        <taxon>Bacteria</taxon>
        <taxon>Pseudomonadati</taxon>
        <taxon>Pseudomonadota</taxon>
        <taxon>Alphaproteobacteria</taxon>
        <taxon>Acetobacterales</taxon>
        <taxon>Acetobacteraceae</taxon>
        <taxon>Rhodopila</taxon>
    </lineage>
</organism>
<keyword evidence="1 5" id="KW-0812">Transmembrane</keyword>
<name>A0A2S6NMP9_RHOGL</name>
<feature type="transmembrane region" description="Helical" evidence="5">
    <location>
        <begin position="424"/>
        <end position="443"/>
    </location>
</feature>
<dbReference type="SUPFAM" id="SSF103473">
    <property type="entry name" value="MFS general substrate transporter"/>
    <property type="match status" value="1"/>
</dbReference>
<dbReference type="InterPro" id="IPR011701">
    <property type="entry name" value="MFS"/>
</dbReference>
<dbReference type="Pfam" id="PF07690">
    <property type="entry name" value="MFS_1"/>
    <property type="match status" value="1"/>
</dbReference>
<feature type="transmembrane region" description="Helical" evidence="5">
    <location>
        <begin position="391"/>
        <end position="412"/>
    </location>
</feature>
<evidence type="ECO:0000256" key="3">
    <source>
        <dbReference type="ARBA" id="ARBA00023136"/>
    </source>
</evidence>
<dbReference type="PANTHER" id="PTHR11360">
    <property type="entry name" value="MONOCARBOXYLATE TRANSPORTER"/>
    <property type="match status" value="1"/>
</dbReference>
<feature type="transmembrane region" description="Helical" evidence="5">
    <location>
        <begin position="222"/>
        <end position="241"/>
    </location>
</feature>
<feature type="region of interest" description="Disordered" evidence="4">
    <location>
        <begin position="30"/>
        <end position="55"/>
    </location>
</feature>
<dbReference type="EMBL" id="NHRY01000048">
    <property type="protein sequence ID" value="PPQ37440.1"/>
    <property type="molecule type" value="Genomic_DNA"/>
</dbReference>
<keyword evidence="2 5" id="KW-1133">Transmembrane helix</keyword>
<comment type="caution">
    <text evidence="7">The sequence shown here is derived from an EMBL/GenBank/DDBJ whole genome shotgun (WGS) entry which is preliminary data.</text>
</comment>
<dbReference type="PANTHER" id="PTHR11360:SF290">
    <property type="entry name" value="MONOCARBOXYLATE MFS PERMEASE"/>
    <property type="match status" value="1"/>
</dbReference>
<keyword evidence="8" id="KW-1185">Reference proteome</keyword>
<dbReference type="AlphaFoldDB" id="A0A2S6NMP9"/>
<keyword evidence="3 5" id="KW-0472">Membrane</keyword>
<feature type="transmembrane region" description="Helical" evidence="5">
    <location>
        <begin position="66"/>
        <end position="88"/>
    </location>
</feature>
<feature type="transmembrane region" description="Helical" evidence="5">
    <location>
        <begin position="161"/>
        <end position="179"/>
    </location>
</feature>
<evidence type="ECO:0000259" key="6">
    <source>
        <dbReference type="PROSITE" id="PS50850"/>
    </source>
</evidence>
<dbReference type="InterPro" id="IPR050327">
    <property type="entry name" value="Proton-linked_MCT"/>
</dbReference>
<dbReference type="PROSITE" id="PS50850">
    <property type="entry name" value="MFS"/>
    <property type="match status" value="1"/>
</dbReference>
<gene>
    <name evidence="7" type="ORF">CCS01_03500</name>
</gene>
<feature type="domain" description="Major facilitator superfamily (MFS) profile" evidence="6">
    <location>
        <begin position="65"/>
        <end position="447"/>
    </location>
</feature>
<reference evidence="7 8" key="1">
    <citation type="journal article" date="2018" name="Arch. Microbiol.">
        <title>New insights into the metabolic potential of the phototrophic purple bacterium Rhodopila globiformis DSM 161(T) from its draft genome sequence and evidence for a vanadium-dependent nitrogenase.</title>
        <authorList>
            <person name="Imhoff J.F."/>
            <person name="Rahn T."/>
            <person name="Kunzel S."/>
            <person name="Neulinger S.C."/>
        </authorList>
    </citation>
    <scope>NUCLEOTIDE SEQUENCE [LARGE SCALE GENOMIC DNA]</scope>
    <source>
        <strain evidence="7 8">DSM 161</strain>
    </source>
</reference>
<evidence type="ECO:0000256" key="4">
    <source>
        <dbReference type="SAM" id="MobiDB-lite"/>
    </source>
</evidence>
<evidence type="ECO:0000313" key="7">
    <source>
        <dbReference type="EMBL" id="PPQ37440.1"/>
    </source>
</evidence>
<dbReference type="Gene3D" id="1.20.1250.20">
    <property type="entry name" value="MFS general substrate transporter like domains"/>
    <property type="match status" value="2"/>
</dbReference>
<feature type="transmembrane region" description="Helical" evidence="5">
    <location>
        <begin position="356"/>
        <end position="379"/>
    </location>
</feature>
<feature type="transmembrane region" description="Helical" evidence="5">
    <location>
        <begin position="330"/>
        <end position="350"/>
    </location>
</feature>
<evidence type="ECO:0000256" key="5">
    <source>
        <dbReference type="SAM" id="Phobius"/>
    </source>
</evidence>
<protein>
    <recommendedName>
        <fullName evidence="6">Major facilitator superfamily (MFS) profile domain-containing protein</fullName>
    </recommendedName>
</protein>
<feature type="transmembrane region" description="Helical" evidence="5">
    <location>
        <begin position="131"/>
        <end position="155"/>
    </location>
</feature>
<accession>A0A2S6NMP9</accession>
<evidence type="ECO:0000313" key="8">
    <source>
        <dbReference type="Proteomes" id="UP000239724"/>
    </source>
</evidence>
<proteinExistence type="predicted"/>
<dbReference type="InterPro" id="IPR036259">
    <property type="entry name" value="MFS_trans_sf"/>
</dbReference>
<feature type="transmembrane region" description="Helical" evidence="5">
    <location>
        <begin position="100"/>
        <end position="124"/>
    </location>
</feature>
<evidence type="ECO:0000256" key="2">
    <source>
        <dbReference type="ARBA" id="ARBA00022989"/>
    </source>
</evidence>
<feature type="transmembrane region" description="Helical" evidence="5">
    <location>
        <begin position="262"/>
        <end position="287"/>
    </location>
</feature>
<feature type="transmembrane region" description="Helical" evidence="5">
    <location>
        <begin position="191"/>
        <end position="216"/>
    </location>
</feature>
<dbReference type="GO" id="GO:0022857">
    <property type="term" value="F:transmembrane transporter activity"/>
    <property type="evidence" value="ECO:0007669"/>
    <property type="project" value="InterPro"/>
</dbReference>